<reference evidence="1 2" key="1">
    <citation type="journal article" date="2024" name="Appl. Microbiol. Biotechnol.">
        <title>Biosynthetic gene clusters with biotechnological applications in novel Antarctic isolates from Actinomycetota.</title>
        <authorList>
            <person name="Bruna P."/>
            <person name="Nunez-Montero K."/>
            <person name="Contreras M.J."/>
            <person name="Leal K."/>
            <person name="Garcia M."/>
            <person name="Abanto M."/>
            <person name="Barrientos L."/>
        </authorList>
    </citation>
    <scope>NUCLEOTIDE SEQUENCE [LARGE SCALE GENOMIC DNA]</scope>
    <source>
        <strain evidence="1 2">Se16.17</strain>
    </source>
</reference>
<evidence type="ECO:0000313" key="2">
    <source>
        <dbReference type="Proteomes" id="UP001448614"/>
    </source>
</evidence>
<dbReference type="EMBL" id="JBBMFV010000004">
    <property type="protein sequence ID" value="MEO3941454.1"/>
    <property type="molecule type" value="Genomic_DNA"/>
</dbReference>
<keyword evidence="2" id="KW-1185">Reference proteome</keyword>
<dbReference type="Proteomes" id="UP001448614">
    <property type="component" value="Unassembled WGS sequence"/>
</dbReference>
<accession>A0ABV0GSK4</accession>
<comment type="caution">
    <text evidence="1">The sequence shown here is derived from an EMBL/GenBank/DDBJ whole genome shotgun (WGS) entry which is preliminary data.</text>
</comment>
<dbReference type="RefSeq" id="WP_091552400.1">
    <property type="nucleotide sequence ID" value="NZ_JAVDRC010000005.1"/>
</dbReference>
<name>A0ABV0GSK4_PAENI</name>
<protein>
    <submittedName>
        <fullName evidence="1">Uncharacterized protein</fullName>
    </submittedName>
</protein>
<gene>
    <name evidence="1" type="ORF">V3C41_10295</name>
</gene>
<evidence type="ECO:0000313" key="1">
    <source>
        <dbReference type="EMBL" id="MEO3941454.1"/>
    </source>
</evidence>
<organism evidence="1 2">
    <name type="scientific">Paenarthrobacter nicotinovorans</name>
    <name type="common">Arthrobacter nicotinovorans</name>
    <dbReference type="NCBI Taxonomy" id="29320"/>
    <lineage>
        <taxon>Bacteria</taxon>
        <taxon>Bacillati</taxon>
        <taxon>Actinomycetota</taxon>
        <taxon>Actinomycetes</taxon>
        <taxon>Micrococcales</taxon>
        <taxon>Micrococcaceae</taxon>
        <taxon>Paenarthrobacter</taxon>
    </lineage>
</organism>
<sequence>MGNSSTRADSKNADSKNRKLKAIRNGDSVRIRGEVFRVDSVLPLEGTRSISLELQAPDGGSVTFIGLPEAKVQLAARAS</sequence>
<proteinExistence type="predicted"/>